<evidence type="ECO:0000313" key="2">
    <source>
        <dbReference type="Proteomes" id="UP000042958"/>
    </source>
</evidence>
<reference evidence="2" key="1">
    <citation type="journal article" date="2015" name="Genome Announc.">
        <title>Draft genome sequence of the fungus Penicillium brasilianum MG11.</title>
        <authorList>
            <person name="Horn F."/>
            <person name="Linde J."/>
            <person name="Mattern D.J."/>
            <person name="Walther G."/>
            <person name="Guthke R."/>
            <person name="Brakhage A.A."/>
            <person name="Valiante V."/>
        </authorList>
    </citation>
    <scope>NUCLEOTIDE SEQUENCE [LARGE SCALE GENOMIC DNA]</scope>
    <source>
        <strain evidence="2">MG11</strain>
    </source>
</reference>
<sequence>MREKTTPKGRKQIKVFMEGVLAETLLEKARQLSGIDTPARNQTAFKLILGHGGVHIYPEDSGTTVFPPILPTERPELVVQGCLYGKFIARILLLCCHDECGGIQKATDDMMRRYLSETKKDLTLEN</sequence>
<organism evidence="1 2">
    <name type="scientific">Penicillium brasilianum</name>
    <dbReference type="NCBI Taxonomy" id="104259"/>
    <lineage>
        <taxon>Eukaryota</taxon>
        <taxon>Fungi</taxon>
        <taxon>Dikarya</taxon>
        <taxon>Ascomycota</taxon>
        <taxon>Pezizomycotina</taxon>
        <taxon>Eurotiomycetes</taxon>
        <taxon>Eurotiomycetidae</taxon>
        <taxon>Eurotiales</taxon>
        <taxon>Aspergillaceae</taxon>
        <taxon>Penicillium</taxon>
    </lineage>
</organism>
<gene>
    <name evidence="1" type="ORF">PMG11_01919</name>
</gene>
<dbReference type="AlphaFoldDB" id="A0A0F7TJN0"/>
<accession>A0A0F7TJN0</accession>
<keyword evidence="2" id="KW-1185">Reference proteome</keyword>
<proteinExistence type="predicted"/>
<dbReference type="EMBL" id="CDHK01000002">
    <property type="protein sequence ID" value="CEJ55671.1"/>
    <property type="molecule type" value="Genomic_DNA"/>
</dbReference>
<evidence type="ECO:0000313" key="1">
    <source>
        <dbReference type="EMBL" id="CEJ55671.1"/>
    </source>
</evidence>
<dbReference type="STRING" id="104259.A0A0F7TJN0"/>
<protein>
    <submittedName>
        <fullName evidence="1">Uncharacterized protein</fullName>
    </submittedName>
</protein>
<name>A0A0F7TJN0_PENBI</name>
<dbReference type="Proteomes" id="UP000042958">
    <property type="component" value="Unassembled WGS sequence"/>
</dbReference>